<proteinExistence type="predicted"/>
<dbReference type="Gene3D" id="1.25.10.10">
    <property type="entry name" value="Leucine-rich Repeat Variant"/>
    <property type="match status" value="1"/>
</dbReference>
<reference evidence="1 2" key="1">
    <citation type="journal article" date="2020" name="Biotechnol. Biofuels">
        <title>New insights from the biogas microbiome by comprehensive genome-resolved metagenomics of nearly 1600 species originating from multiple anaerobic digesters.</title>
        <authorList>
            <person name="Campanaro S."/>
            <person name="Treu L."/>
            <person name="Rodriguez-R L.M."/>
            <person name="Kovalovszki A."/>
            <person name="Ziels R.M."/>
            <person name="Maus I."/>
            <person name="Zhu X."/>
            <person name="Kougias P.G."/>
            <person name="Basile A."/>
            <person name="Luo G."/>
            <person name="Schluter A."/>
            <person name="Konstantinidis K.T."/>
            <person name="Angelidaki I."/>
        </authorList>
    </citation>
    <scope>NUCLEOTIDE SEQUENCE [LARGE SCALE GENOMIC DNA]</scope>
    <source>
        <strain evidence="1">AS27yjCOA_65</strain>
    </source>
</reference>
<dbReference type="InterPro" id="IPR016024">
    <property type="entry name" value="ARM-type_fold"/>
</dbReference>
<name>A0A7X9FSN3_9DELT</name>
<dbReference type="AlphaFoldDB" id="A0A7X9FSN3"/>
<evidence type="ECO:0008006" key="3">
    <source>
        <dbReference type="Google" id="ProtNLM"/>
    </source>
</evidence>
<organism evidence="1 2">
    <name type="scientific">SAR324 cluster bacterium</name>
    <dbReference type="NCBI Taxonomy" id="2024889"/>
    <lineage>
        <taxon>Bacteria</taxon>
        <taxon>Deltaproteobacteria</taxon>
        <taxon>SAR324 cluster</taxon>
    </lineage>
</organism>
<comment type="caution">
    <text evidence="1">The sequence shown here is derived from an EMBL/GenBank/DDBJ whole genome shotgun (WGS) entry which is preliminary data.</text>
</comment>
<dbReference type="EMBL" id="JAAZON010000478">
    <property type="protein sequence ID" value="NMC63591.1"/>
    <property type="molecule type" value="Genomic_DNA"/>
</dbReference>
<dbReference type="SUPFAM" id="SSF48371">
    <property type="entry name" value="ARM repeat"/>
    <property type="match status" value="1"/>
</dbReference>
<evidence type="ECO:0000313" key="1">
    <source>
        <dbReference type="EMBL" id="NMC63591.1"/>
    </source>
</evidence>
<sequence>MTNSRTLHRSRRELMTVLVISLILILCPLSQSVFAGVSEIRKNVLENCPKAISEFNSLTEIDKKSLIPYLELVLGLEAGASVPHVLSPPAIASQQVPFLGRSGRSLGEDLVHSVEPVRELEAKRCAVNLLEKCQVSAFEAVPELIKLSFDKTLPFDFQEQIEDAIWSITLSASRQNVCPAIEAQLENLFRLLTENEDTSLPANVFIQTGDCSVGYVLDILPITDDALSGRCIDILRNIDEAGNIIGPRFLDYLQSKDMALRRMALRVLGTLKAYYPRSVVPILKLLKEGASDLEPELLNTLRAYFREPGLISEHPQRDEISGLLIDLVAALPESERGVIQEGLKQLKSFPPVIRDRLKVMTDAPDATLRKMALMLLGQGADKEDFN</sequence>
<gene>
    <name evidence="1" type="ORF">GYA55_10550</name>
</gene>
<evidence type="ECO:0000313" key="2">
    <source>
        <dbReference type="Proteomes" id="UP000524246"/>
    </source>
</evidence>
<dbReference type="InterPro" id="IPR011989">
    <property type="entry name" value="ARM-like"/>
</dbReference>
<feature type="non-terminal residue" evidence="1">
    <location>
        <position position="386"/>
    </location>
</feature>
<protein>
    <recommendedName>
        <fullName evidence="3">HEAT repeat domain-containing protein</fullName>
    </recommendedName>
</protein>
<dbReference type="Proteomes" id="UP000524246">
    <property type="component" value="Unassembled WGS sequence"/>
</dbReference>
<accession>A0A7X9FSN3</accession>